<dbReference type="PANTHER" id="PTHR33346:SF2">
    <property type="entry name" value="DEHYDRIN ERD14"/>
    <property type="match status" value="1"/>
</dbReference>
<dbReference type="GO" id="GO:0005829">
    <property type="term" value="C:cytosol"/>
    <property type="evidence" value="ECO:0007669"/>
    <property type="project" value="TreeGrafter"/>
</dbReference>
<evidence type="ECO:0000313" key="3">
    <source>
        <dbReference type="EMBL" id="RRT79271.1"/>
    </source>
</evidence>
<evidence type="ECO:0000313" key="4">
    <source>
        <dbReference type="Proteomes" id="UP000287651"/>
    </source>
</evidence>
<comment type="similarity">
    <text evidence="1">Belongs to the plant dehydrin family.</text>
</comment>
<proteinExistence type="inferred from homology"/>
<organism evidence="3 4">
    <name type="scientific">Ensete ventricosum</name>
    <name type="common">Abyssinian banana</name>
    <name type="synonym">Musa ensete</name>
    <dbReference type="NCBI Taxonomy" id="4639"/>
    <lineage>
        <taxon>Eukaryota</taxon>
        <taxon>Viridiplantae</taxon>
        <taxon>Streptophyta</taxon>
        <taxon>Embryophyta</taxon>
        <taxon>Tracheophyta</taxon>
        <taxon>Spermatophyta</taxon>
        <taxon>Magnoliopsida</taxon>
        <taxon>Liliopsida</taxon>
        <taxon>Zingiberales</taxon>
        <taxon>Musaceae</taxon>
        <taxon>Ensete</taxon>
    </lineage>
</organism>
<evidence type="ECO:0000256" key="1">
    <source>
        <dbReference type="RuleBase" id="RU003995"/>
    </source>
</evidence>
<dbReference type="GO" id="GO:0016020">
    <property type="term" value="C:membrane"/>
    <property type="evidence" value="ECO:0007669"/>
    <property type="project" value="TreeGrafter"/>
</dbReference>
<name>A0A427AST2_ENSVE</name>
<protein>
    <recommendedName>
        <fullName evidence="5">Dehydrin</fullName>
    </recommendedName>
</protein>
<comment type="caution">
    <text evidence="3">The sequence shown here is derived from an EMBL/GenBank/DDBJ whole genome shotgun (WGS) entry which is preliminary data.</text>
</comment>
<feature type="region of interest" description="Disordered" evidence="2">
    <location>
        <begin position="68"/>
        <end position="115"/>
    </location>
</feature>
<dbReference type="Pfam" id="PF00257">
    <property type="entry name" value="Dehydrin"/>
    <property type="match status" value="1"/>
</dbReference>
<gene>
    <name evidence="3" type="ORF">B296_00016485</name>
</gene>
<sequence length="249" mass="27481">SVTVGVVCDLFFGDLMAEEHHKAVESGEEVEVQDRGLFDFLGKKKEGEKTEECHKEVLVSGVEKIHLEEAEKEEDKKEGLLEKLHRSHSSSSSSSSDDEEEDGGENKEKKKKKGLKEKIKEKLGCEKKEGEEEAKLTEVHVEHEVVAAAVVTDGDDTAVVVEKVDESTVKVEAVPEVEEEKKGFLEKIKDKLPGHKKPAEEVPAACVAEHEGEGHEGKEKKGILGKLMEKLPGYHKAEEKEGEKSSPAH</sequence>
<dbReference type="Proteomes" id="UP000287651">
    <property type="component" value="Unassembled WGS sequence"/>
</dbReference>
<reference evidence="3 4" key="1">
    <citation type="journal article" date="2014" name="Agronomy (Basel)">
        <title>A Draft Genome Sequence for Ensete ventricosum, the Drought-Tolerant Tree Against Hunger.</title>
        <authorList>
            <person name="Harrison J."/>
            <person name="Moore K.A."/>
            <person name="Paszkiewicz K."/>
            <person name="Jones T."/>
            <person name="Grant M."/>
            <person name="Ambacheew D."/>
            <person name="Muzemil S."/>
            <person name="Studholme D.J."/>
        </authorList>
    </citation>
    <scope>NUCLEOTIDE SEQUENCE [LARGE SCALE GENOMIC DNA]</scope>
</reference>
<feature type="compositionally biased region" description="Basic and acidic residues" evidence="2">
    <location>
        <begin position="208"/>
        <end position="222"/>
    </location>
</feature>
<feature type="compositionally biased region" description="Basic and acidic residues" evidence="2">
    <location>
        <begin position="235"/>
        <end position="249"/>
    </location>
</feature>
<feature type="non-terminal residue" evidence="3">
    <location>
        <position position="1"/>
    </location>
</feature>
<dbReference type="InterPro" id="IPR030513">
    <property type="entry name" value="Dehydrin_CS"/>
</dbReference>
<dbReference type="PROSITE" id="PS00315">
    <property type="entry name" value="DEHYDRIN_1"/>
    <property type="match status" value="1"/>
</dbReference>
<dbReference type="GO" id="GO:0009737">
    <property type="term" value="P:response to abscisic acid"/>
    <property type="evidence" value="ECO:0007669"/>
    <property type="project" value="TreeGrafter"/>
</dbReference>
<dbReference type="PANTHER" id="PTHR33346">
    <property type="entry name" value="DEHYDRIN XERO 2-RELATED"/>
    <property type="match status" value="1"/>
</dbReference>
<dbReference type="EMBL" id="AMZH03001446">
    <property type="protein sequence ID" value="RRT79271.1"/>
    <property type="molecule type" value="Genomic_DNA"/>
</dbReference>
<dbReference type="GO" id="GO:0009631">
    <property type="term" value="P:cold acclimation"/>
    <property type="evidence" value="ECO:0007669"/>
    <property type="project" value="TreeGrafter"/>
</dbReference>
<feature type="compositionally biased region" description="Basic and acidic residues" evidence="2">
    <location>
        <begin position="68"/>
        <end position="84"/>
    </location>
</feature>
<evidence type="ECO:0008006" key="5">
    <source>
        <dbReference type="Google" id="ProtNLM"/>
    </source>
</evidence>
<feature type="region of interest" description="Disordered" evidence="2">
    <location>
        <begin position="208"/>
        <end position="249"/>
    </location>
</feature>
<evidence type="ECO:0000256" key="2">
    <source>
        <dbReference type="SAM" id="MobiDB-lite"/>
    </source>
</evidence>
<dbReference type="InterPro" id="IPR000167">
    <property type="entry name" value="Dehydrin"/>
</dbReference>
<dbReference type="AlphaFoldDB" id="A0A427AST2"/>
<dbReference type="PROSITE" id="PS00823">
    <property type="entry name" value="DEHYDRIN_2"/>
    <property type="match status" value="1"/>
</dbReference>
<accession>A0A427AST2</accession>
<dbReference type="GO" id="GO:0009414">
    <property type="term" value="P:response to water deprivation"/>
    <property type="evidence" value="ECO:0007669"/>
    <property type="project" value="TreeGrafter"/>
</dbReference>